<organism evidence="5 6">
    <name type="scientific">Candidatus Veblenbacteria bacterium RIFOXYA2_FULL_43_9</name>
    <dbReference type="NCBI Taxonomy" id="1802425"/>
    <lineage>
        <taxon>Bacteria</taxon>
        <taxon>Candidatus Vebleniibacteriota</taxon>
    </lineage>
</organism>
<dbReference type="Proteomes" id="UP000178936">
    <property type="component" value="Unassembled WGS sequence"/>
</dbReference>
<evidence type="ECO:0000256" key="3">
    <source>
        <dbReference type="ARBA" id="ARBA00023163"/>
    </source>
</evidence>
<dbReference type="AlphaFoldDB" id="A0A1G2Q3G1"/>
<dbReference type="PANTHER" id="PTHR33154:SF33">
    <property type="entry name" value="TRANSCRIPTIONAL REPRESSOR SDPR"/>
    <property type="match status" value="1"/>
</dbReference>
<feature type="domain" description="HTH arsR-type" evidence="4">
    <location>
        <begin position="1"/>
        <end position="92"/>
    </location>
</feature>
<keyword evidence="1" id="KW-0805">Transcription regulation</keyword>
<reference evidence="5 6" key="1">
    <citation type="journal article" date="2016" name="Nat. Commun.">
        <title>Thousands of microbial genomes shed light on interconnected biogeochemical processes in an aquifer system.</title>
        <authorList>
            <person name="Anantharaman K."/>
            <person name="Brown C.T."/>
            <person name="Hug L.A."/>
            <person name="Sharon I."/>
            <person name="Castelle C.J."/>
            <person name="Probst A.J."/>
            <person name="Thomas B.C."/>
            <person name="Singh A."/>
            <person name="Wilkins M.J."/>
            <person name="Karaoz U."/>
            <person name="Brodie E.L."/>
            <person name="Williams K.H."/>
            <person name="Hubbard S.S."/>
            <person name="Banfield J.F."/>
        </authorList>
    </citation>
    <scope>NUCLEOTIDE SEQUENCE [LARGE SCALE GENOMIC DNA]</scope>
</reference>
<dbReference type="SUPFAM" id="SSF46785">
    <property type="entry name" value="Winged helix' DNA-binding domain"/>
    <property type="match status" value="1"/>
</dbReference>
<dbReference type="SMART" id="SM00418">
    <property type="entry name" value="HTH_ARSR"/>
    <property type="match status" value="1"/>
</dbReference>
<keyword evidence="2" id="KW-0238">DNA-binding</keyword>
<dbReference type="InterPro" id="IPR036390">
    <property type="entry name" value="WH_DNA-bd_sf"/>
</dbReference>
<dbReference type="NCBIfam" id="NF033788">
    <property type="entry name" value="HTH_metalloreg"/>
    <property type="match status" value="1"/>
</dbReference>
<protein>
    <recommendedName>
        <fullName evidence="4">HTH arsR-type domain-containing protein</fullName>
    </recommendedName>
</protein>
<dbReference type="InterPro" id="IPR011991">
    <property type="entry name" value="ArsR-like_HTH"/>
</dbReference>
<accession>A0A1G2Q3G1</accession>
<evidence type="ECO:0000256" key="2">
    <source>
        <dbReference type="ARBA" id="ARBA00023125"/>
    </source>
</evidence>
<dbReference type="Gene3D" id="1.10.10.10">
    <property type="entry name" value="Winged helix-like DNA-binding domain superfamily/Winged helix DNA-binding domain"/>
    <property type="match status" value="1"/>
</dbReference>
<keyword evidence="3" id="KW-0804">Transcription</keyword>
<evidence type="ECO:0000259" key="4">
    <source>
        <dbReference type="PROSITE" id="PS50987"/>
    </source>
</evidence>
<evidence type="ECO:0000313" key="5">
    <source>
        <dbReference type="EMBL" id="OHA54372.1"/>
    </source>
</evidence>
<dbReference type="PANTHER" id="PTHR33154">
    <property type="entry name" value="TRANSCRIPTIONAL REGULATOR, ARSR FAMILY"/>
    <property type="match status" value="1"/>
</dbReference>
<evidence type="ECO:0000256" key="1">
    <source>
        <dbReference type="ARBA" id="ARBA00023015"/>
    </source>
</evidence>
<dbReference type="InterPro" id="IPR001845">
    <property type="entry name" value="HTH_ArsR_DNA-bd_dom"/>
</dbReference>
<dbReference type="PRINTS" id="PR00778">
    <property type="entry name" value="HTHARSR"/>
</dbReference>
<dbReference type="GO" id="GO:0003677">
    <property type="term" value="F:DNA binding"/>
    <property type="evidence" value="ECO:0007669"/>
    <property type="project" value="UniProtKB-KW"/>
</dbReference>
<dbReference type="GO" id="GO:0003700">
    <property type="term" value="F:DNA-binding transcription factor activity"/>
    <property type="evidence" value="ECO:0007669"/>
    <property type="project" value="InterPro"/>
</dbReference>
<comment type="caution">
    <text evidence="5">The sequence shown here is derived from an EMBL/GenBank/DDBJ whole genome shotgun (WGS) entry which is preliminary data.</text>
</comment>
<dbReference type="Pfam" id="PF01022">
    <property type="entry name" value="HTH_5"/>
    <property type="match status" value="1"/>
</dbReference>
<dbReference type="EMBL" id="MHTB01000049">
    <property type="protein sequence ID" value="OHA54372.1"/>
    <property type="molecule type" value="Genomic_DNA"/>
</dbReference>
<dbReference type="InterPro" id="IPR036388">
    <property type="entry name" value="WH-like_DNA-bd_sf"/>
</dbReference>
<dbReference type="CDD" id="cd00090">
    <property type="entry name" value="HTH_ARSR"/>
    <property type="match status" value="1"/>
</dbReference>
<name>A0A1G2Q3G1_9BACT</name>
<evidence type="ECO:0000313" key="6">
    <source>
        <dbReference type="Proteomes" id="UP000178936"/>
    </source>
</evidence>
<dbReference type="PROSITE" id="PS50987">
    <property type="entry name" value="HTH_ARSR_2"/>
    <property type="match status" value="1"/>
</dbReference>
<dbReference type="InterPro" id="IPR051081">
    <property type="entry name" value="HTH_MetalResp_TranReg"/>
</dbReference>
<gene>
    <name evidence="5" type="ORF">A2226_03095</name>
</gene>
<sequence>MRLRELEKIYRVLGGRKRIEIIRLLIDGRELSVGDIAKEIHLSHTATSKHLVMLRQAGFLDRRQAGFEARYWLEDGLASELAILVKLIRQTKI</sequence>
<proteinExistence type="predicted"/>